<feature type="compositionally biased region" description="Low complexity" evidence="1">
    <location>
        <begin position="238"/>
        <end position="257"/>
    </location>
</feature>
<feature type="compositionally biased region" description="Basic and acidic residues" evidence="1">
    <location>
        <begin position="265"/>
        <end position="275"/>
    </location>
</feature>
<dbReference type="Gene3D" id="1.20.1280.50">
    <property type="match status" value="1"/>
</dbReference>
<dbReference type="InterPro" id="IPR036047">
    <property type="entry name" value="F-box-like_dom_sf"/>
</dbReference>
<organism evidence="3 4">
    <name type="scientific">Dioszegia hungarica</name>
    <dbReference type="NCBI Taxonomy" id="4972"/>
    <lineage>
        <taxon>Eukaryota</taxon>
        <taxon>Fungi</taxon>
        <taxon>Dikarya</taxon>
        <taxon>Basidiomycota</taxon>
        <taxon>Agaricomycotina</taxon>
        <taxon>Tremellomycetes</taxon>
        <taxon>Tremellales</taxon>
        <taxon>Bulleribasidiaceae</taxon>
        <taxon>Dioszegia</taxon>
    </lineage>
</organism>
<gene>
    <name evidence="3" type="ORF">MKK02DRAFT_24998</name>
</gene>
<protein>
    <recommendedName>
        <fullName evidence="2">F-box domain-containing protein</fullName>
    </recommendedName>
</protein>
<evidence type="ECO:0000256" key="1">
    <source>
        <dbReference type="SAM" id="MobiDB-lite"/>
    </source>
</evidence>
<dbReference type="Proteomes" id="UP001164286">
    <property type="component" value="Unassembled WGS sequence"/>
</dbReference>
<feature type="compositionally biased region" description="Low complexity" evidence="1">
    <location>
        <begin position="23"/>
        <end position="35"/>
    </location>
</feature>
<dbReference type="Pfam" id="PF12937">
    <property type="entry name" value="F-box-like"/>
    <property type="match status" value="1"/>
</dbReference>
<dbReference type="GeneID" id="77726169"/>
<feature type="compositionally biased region" description="Polar residues" evidence="1">
    <location>
        <begin position="43"/>
        <end position="56"/>
    </location>
</feature>
<dbReference type="RefSeq" id="XP_052945611.1">
    <property type="nucleotide sequence ID" value="XM_053086968.1"/>
</dbReference>
<dbReference type="AlphaFoldDB" id="A0AA38LVQ1"/>
<evidence type="ECO:0000259" key="2">
    <source>
        <dbReference type="PROSITE" id="PS50181"/>
    </source>
</evidence>
<comment type="caution">
    <text evidence="3">The sequence shown here is derived from an EMBL/GenBank/DDBJ whole genome shotgun (WGS) entry which is preliminary data.</text>
</comment>
<feature type="domain" description="F-box" evidence="2">
    <location>
        <begin position="90"/>
        <end position="136"/>
    </location>
</feature>
<evidence type="ECO:0000313" key="3">
    <source>
        <dbReference type="EMBL" id="KAI9635834.1"/>
    </source>
</evidence>
<name>A0AA38LVQ1_9TREE</name>
<dbReference type="CDD" id="cd09917">
    <property type="entry name" value="F-box_SF"/>
    <property type="match status" value="1"/>
</dbReference>
<keyword evidence="4" id="KW-1185">Reference proteome</keyword>
<feature type="region of interest" description="Disordered" evidence="1">
    <location>
        <begin position="15"/>
        <end position="77"/>
    </location>
</feature>
<sequence length="311" mass="33517">MSTTSLLQTALQNLKVSQQARDPSLTPSTLSVPSSPRRHPRALSQTGSEGTTTPEFSSDEEMISVGKGTRPGTPVGAKGMVLGQRVGKVKDPLRTLPTHLAVRVFLSLDVRSLARCDRVCKRWHKSSTLNYVWFLQNRALTLPLSAIQTAAGKVRKTGSDTPEFFDPYDKTPRLASLPRPPIPSSPVPQWSKAESKRAWKSTFRTTLKRSDPNAEEEIDPLRVDIASLHTSGISTPTGNGHAHAGAGSGGAARWAPAEGEGMTSTERKVAAREQYRALGGRKARGKRGMGGEMGGKDRGGAVEDGRFDAPW</sequence>
<feature type="region of interest" description="Disordered" evidence="1">
    <location>
        <begin position="156"/>
        <end position="193"/>
    </location>
</feature>
<proteinExistence type="predicted"/>
<feature type="region of interest" description="Disordered" evidence="1">
    <location>
        <begin position="235"/>
        <end position="311"/>
    </location>
</feature>
<feature type="compositionally biased region" description="Basic and acidic residues" evidence="1">
    <location>
        <begin position="294"/>
        <end position="311"/>
    </location>
</feature>
<dbReference type="PROSITE" id="PS50181">
    <property type="entry name" value="FBOX"/>
    <property type="match status" value="1"/>
</dbReference>
<dbReference type="InterPro" id="IPR001810">
    <property type="entry name" value="F-box_dom"/>
</dbReference>
<reference evidence="3" key="1">
    <citation type="journal article" date="2022" name="G3 (Bethesda)">
        <title>High quality genome of the basidiomycete yeast Dioszegia hungarica PDD-24b-2 isolated from cloud water.</title>
        <authorList>
            <person name="Jarrige D."/>
            <person name="Haridas S."/>
            <person name="Bleykasten-Grosshans C."/>
            <person name="Joly M."/>
            <person name="Nadalig T."/>
            <person name="Sancelme M."/>
            <person name="Vuilleumier S."/>
            <person name="Grigoriev I.V."/>
            <person name="Amato P."/>
            <person name="Bringel F."/>
        </authorList>
    </citation>
    <scope>NUCLEOTIDE SEQUENCE</scope>
    <source>
        <strain evidence="3">PDD-24b-2</strain>
    </source>
</reference>
<dbReference type="EMBL" id="JAKWFO010000005">
    <property type="protein sequence ID" value="KAI9635834.1"/>
    <property type="molecule type" value="Genomic_DNA"/>
</dbReference>
<accession>A0AA38LVQ1</accession>
<evidence type="ECO:0000313" key="4">
    <source>
        <dbReference type="Proteomes" id="UP001164286"/>
    </source>
</evidence>
<dbReference type="SUPFAM" id="SSF81383">
    <property type="entry name" value="F-box domain"/>
    <property type="match status" value="1"/>
</dbReference>